<evidence type="ECO:0000313" key="1">
    <source>
        <dbReference type="EMBL" id="MFD0947612.1"/>
    </source>
</evidence>
<keyword evidence="2" id="KW-1185">Reference proteome</keyword>
<reference evidence="2" key="1">
    <citation type="journal article" date="2019" name="Int. J. Syst. Evol. Microbiol.">
        <title>The Global Catalogue of Microorganisms (GCM) 10K type strain sequencing project: providing services to taxonomists for standard genome sequencing and annotation.</title>
        <authorList>
            <consortium name="The Broad Institute Genomics Platform"/>
            <consortium name="The Broad Institute Genome Sequencing Center for Infectious Disease"/>
            <person name="Wu L."/>
            <person name="Ma J."/>
        </authorList>
    </citation>
    <scope>NUCLEOTIDE SEQUENCE [LARGE SCALE GENOMIC DNA]</scope>
    <source>
        <strain evidence="2">CCUG 62982</strain>
    </source>
</reference>
<gene>
    <name evidence="1" type="ORF">ACFQ1E_14780</name>
</gene>
<organism evidence="1 2">
    <name type="scientific">Sphingomonas canadensis</name>
    <dbReference type="NCBI Taxonomy" id="1219257"/>
    <lineage>
        <taxon>Bacteria</taxon>
        <taxon>Pseudomonadati</taxon>
        <taxon>Pseudomonadota</taxon>
        <taxon>Alphaproteobacteria</taxon>
        <taxon>Sphingomonadales</taxon>
        <taxon>Sphingomonadaceae</taxon>
        <taxon>Sphingomonas</taxon>
    </lineage>
</organism>
<evidence type="ECO:0000313" key="2">
    <source>
        <dbReference type="Proteomes" id="UP001596977"/>
    </source>
</evidence>
<dbReference type="RefSeq" id="WP_264945079.1">
    <property type="nucleotide sequence ID" value="NZ_JAPDRA010000007.1"/>
</dbReference>
<evidence type="ECO:0008006" key="3">
    <source>
        <dbReference type="Google" id="ProtNLM"/>
    </source>
</evidence>
<comment type="caution">
    <text evidence="1">The sequence shown here is derived from an EMBL/GenBank/DDBJ whole genome shotgun (WGS) entry which is preliminary data.</text>
</comment>
<dbReference type="EMBL" id="JBHTJG010000007">
    <property type="protein sequence ID" value="MFD0947612.1"/>
    <property type="molecule type" value="Genomic_DNA"/>
</dbReference>
<dbReference type="Proteomes" id="UP001596977">
    <property type="component" value="Unassembled WGS sequence"/>
</dbReference>
<proteinExistence type="predicted"/>
<name>A0ABW3H9X1_9SPHN</name>
<accession>A0ABW3H9X1</accession>
<sequence>MRILLVLIGLLALAAVVLLSIGMLRVEFPKEGMMPRVRFDVQAGRLPEVKTGTIEMGTTNATFAVPTVEMRNTTVSLPTIEVKKAPAESAPPAEKK</sequence>
<protein>
    <recommendedName>
        <fullName evidence="3">AsmA family protein</fullName>
    </recommendedName>
</protein>